<dbReference type="Gramene" id="Psat02G0377900-T1">
    <property type="protein sequence ID" value="KAI5437786.1"/>
    <property type="gene ID" value="KIW84_023779"/>
</dbReference>
<evidence type="ECO:0000313" key="1">
    <source>
        <dbReference type="EMBL" id="KAI5437786.1"/>
    </source>
</evidence>
<sequence length="133" mass="15135">MLITNTIGLNPIFQLENNKLCFLNKLNPTHFINNFIQSLKTITIPITIHQVEKLQTLFQLSSTTKSLQSNHKGPIVGQTTSRRFVNKAPEEINVARLRNNIEHFVEGNRGVSESWVFLLLLLREKEEAVNGSP</sequence>
<proteinExistence type="predicted"/>
<keyword evidence="2" id="KW-1185">Reference proteome</keyword>
<gene>
    <name evidence="1" type="ORF">KIW84_023779</name>
</gene>
<name>A0A9D4YDT9_PEA</name>
<organism evidence="1 2">
    <name type="scientific">Pisum sativum</name>
    <name type="common">Garden pea</name>
    <name type="synonym">Lathyrus oleraceus</name>
    <dbReference type="NCBI Taxonomy" id="3888"/>
    <lineage>
        <taxon>Eukaryota</taxon>
        <taxon>Viridiplantae</taxon>
        <taxon>Streptophyta</taxon>
        <taxon>Embryophyta</taxon>
        <taxon>Tracheophyta</taxon>
        <taxon>Spermatophyta</taxon>
        <taxon>Magnoliopsida</taxon>
        <taxon>eudicotyledons</taxon>
        <taxon>Gunneridae</taxon>
        <taxon>Pentapetalae</taxon>
        <taxon>rosids</taxon>
        <taxon>fabids</taxon>
        <taxon>Fabales</taxon>
        <taxon>Fabaceae</taxon>
        <taxon>Papilionoideae</taxon>
        <taxon>50 kb inversion clade</taxon>
        <taxon>NPAAA clade</taxon>
        <taxon>Hologalegina</taxon>
        <taxon>IRL clade</taxon>
        <taxon>Fabeae</taxon>
        <taxon>Lathyrus</taxon>
    </lineage>
</organism>
<accession>A0A9D4YDT9</accession>
<comment type="caution">
    <text evidence="1">The sequence shown here is derived from an EMBL/GenBank/DDBJ whole genome shotgun (WGS) entry which is preliminary data.</text>
</comment>
<evidence type="ECO:0000313" key="2">
    <source>
        <dbReference type="Proteomes" id="UP001058974"/>
    </source>
</evidence>
<protein>
    <submittedName>
        <fullName evidence="1">Uncharacterized protein</fullName>
    </submittedName>
</protein>
<reference evidence="1 2" key="1">
    <citation type="journal article" date="2022" name="Nat. Genet.">
        <title>Improved pea reference genome and pan-genome highlight genomic features and evolutionary characteristics.</title>
        <authorList>
            <person name="Yang T."/>
            <person name="Liu R."/>
            <person name="Luo Y."/>
            <person name="Hu S."/>
            <person name="Wang D."/>
            <person name="Wang C."/>
            <person name="Pandey M.K."/>
            <person name="Ge S."/>
            <person name="Xu Q."/>
            <person name="Li N."/>
            <person name="Li G."/>
            <person name="Huang Y."/>
            <person name="Saxena R.K."/>
            <person name="Ji Y."/>
            <person name="Li M."/>
            <person name="Yan X."/>
            <person name="He Y."/>
            <person name="Liu Y."/>
            <person name="Wang X."/>
            <person name="Xiang C."/>
            <person name="Varshney R.K."/>
            <person name="Ding H."/>
            <person name="Gao S."/>
            <person name="Zong X."/>
        </authorList>
    </citation>
    <scope>NUCLEOTIDE SEQUENCE [LARGE SCALE GENOMIC DNA]</scope>
    <source>
        <strain evidence="1 2">cv. Zhongwan 6</strain>
    </source>
</reference>
<dbReference type="Proteomes" id="UP001058974">
    <property type="component" value="Chromosome 2"/>
</dbReference>
<dbReference type="AlphaFoldDB" id="A0A9D4YDT9"/>
<dbReference type="EMBL" id="JAMSHJ010000002">
    <property type="protein sequence ID" value="KAI5437786.1"/>
    <property type="molecule type" value="Genomic_DNA"/>
</dbReference>